<organism evidence="1 2">
    <name type="scientific">Aquimarina aggregata</name>
    <dbReference type="NCBI Taxonomy" id="1642818"/>
    <lineage>
        <taxon>Bacteria</taxon>
        <taxon>Pseudomonadati</taxon>
        <taxon>Bacteroidota</taxon>
        <taxon>Flavobacteriia</taxon>
        <taxon>Flavobacteriales</taxon>
        <taxon>Flavobacteriaceae</taxon>
        <taxon>Aquimarina</taxon>
    </lineage>
</organism>
<name>A0A162FCH6_9FLAO</name>
<dbReference type="Proteomes" id="UP000076715">
    <property type="component" value="Unassembled WGS sequence"/>
</dbReference>
<dbReference type="STRING" id="1642818.AWE51_22740"/>
<dbReference type="OrthoDB" id="6157812at2"/>
<dbReference type="EMBL" id="LQRT01000006">
    <property type="protein sequence ID" value="KZS41226.1"/>
    <property type="molecule type" value="Genomic_DNA"/>
</dbReference>
<dbReference type="InterPro" id="IPR007715">
    <property type="entry name" value="Coq4"/>
</dbReference>
<evidence type="ECO:0008006" key="3">
    <source>
        <dbReference type="Google" id="ProtNLM"/>
    </source>
</evidence>
<accession>A0A162FCH6</accession>
<gene>
    <name evidence="1" type="ORF">AWE51_22740</name>
</gene>
<dbReference type="Pfam" id="PF05019">
    <property type="entry name" value="Coq4"/>
    <property type="match status" value="1"/>
</dbReference>
<reference evidence="1 2" key="1">
    <citation type="submission" date="2016-01" db="EMBL/GenBank/DDBJ databases">
        <title>The draft genome sequence of Aquimarina sp. RZW4-3-2.</title>
        <authorList>
            <person name="Wang Y."/>
        </authorList>
    </citation>
    <scope>NUCLEOTIDE SEQUENCE [LARGE SCALE GENOMIC DNA]</scope>
    <source>
        <strain evidence="1 2">RZW4-3-2</strain>
    </source>
</reference>
<dbReference type="GO" id="GO:0006744">
    <property type="term" value="P:ubiquinone biosynthetic process"/>
    <property type="evidence" value="ECO:0007669"/>
    <property type="project" value="InterPro"/>
</dbReference>
<evidence type="ECO:0000313" key="2">
    <source>
        <dbReference type="Proteomes" id="UP000076715"/>
    </source>
</evidence>
<protein>
    <recommendedName>
        <fullName evidence="3">Coenzyme Q (Ubiquinone) biosynthesis protein Coq4</fullName>
    </recommendedName>
</protein>
<proteinExistence type="predicted"/>
<comment type="caution">
    <text evidence="1">The sequence shown here is derived from an EMBL/GenBank/DDBJ whole genome shotgun (WGS) entry which is preliminary data.</text>
</comment>
<sequence length="155" mass="18430">MRAFILETIYEWSKKPYKKWFKKEIPWDISIKQLIYYPKNSLGFHLGCFLLKHDFTPQPKLENHDVFHVLTGIGISVSEEISMQFYLLGNGKRSIYLFSVILLGSLLYPDKLKTFKSFYIKGRKAHPFHQLNYKNLLYQPLKELQTTLSIIPLWK</sequence>
<evidence type="ECO:0000313" key="1">
    <source>
        <dbReference type="EMBL" id="KZS41226.1"/>
    </source>
</evidence>
<dbReference type="RefSeq" id="WP_066312560.1">
    <property type="nucleotide sequence ID" value="NZ_LQRT01000006.1"/>
</dbReference>
<dbReference type="AlphaFoldDB" id="A0A162FCH6"/>
<keyword evidence="2" id="KW-1185">Reference proteome</keyword>